<gene>
    <name evidence="1" type="ORF">AVDCRST_MAG30-2214</name>
</gene>
<evidence type="ECO:0000313" key="1">
    <source>
        <dbReference type="EMBL" id="CAA9506252.1"/>
    </source>
</evidence>
<dbReference type="Pfam" id="PF08843">
    <property type="entry name" value="AbiEii"/>
    <property type="match status" value="1"/>
</dbReference>
<accession>A0A6J4SV32</accession>
<name>A0A6J4SV32_9ACTN</name>
<dbReference type="SUPFAM" id="SSF81301">
    <property type="entry name" value="Nucleotidyltransferase"/>
    <property type="match status" value="1"/>
</dbReference>
<reference evidence="1" key="1">
    <citation type="submission" date="2020-02" db="EMBL/GenBank/DDBJ databases">
        <authorList>
            <person name="Meier V. D."/>
        </authorList>
    </citation>
    <scope>NUCLEOTIDE SEQUENCE</scope>
    <source>
        <strain evidence="1">AVDCRST_MAG30</strain>
    </source>
</reference>
<organism evidence="1">
    <name type="scientific">uncultured Solirubrobacteraceae bacterium</name>
    <dbReference type="NCBI Taxonomy" id="1162706"/>
    <lineage>
        <taxon>Bacteria</taxon>
        <taxon>Bacillati</taxon>
        <taxon>Actinomycetota</taxon>
        <taxon>Thermoleophilia</taxon>
        <taxon>Solirubrobacterales</taxon>
        <taxon>Solirubrobacteraceae</taxon>
        <taxon>environmental samples</taxon>
    </lineage>
</organism>
<dbReference type="InterPro" id="IPR043519">
    <property type="entry name" value="NT_sf"/>
</dbReference>
<sequence>MPERLPEFRPSALLDRLVTAEVDFVVIGGFAALVHGGSQLTRDLDICYSPGDDNLDRLGRTLIELDATLSGVAEDVPFVPDGRTLRRTQILTLLTEAGRLDLLVDPSGSPGYDRLSERALRVEWAGTTIKVASLEDLIAMKRAAGRPKDLLAVEELEAIQRILREGGG</sequence>
<dbReference type="InterPro" id="IPR014942">
    <property type="entry name" value="AbiEii"/>
</dbReference>
<protein>
    <submittedName>
        <fullName evidence="1">Uncharacterized protein</fullName>
    </submittedName>
</protein>
<dbReference type="AlphaFoldDB" id="A0A6J4SV32"/>
<dbReference type="Gene3D" id="3.30.460.40">
    <property type="match status" value="1"/>
</dbReference>
<proteinExistence type="predicted"/>
<dbReference type="EMBL" id="CADCVS010000290">
    <property type="protein sequence ID" value="CAA9506252.1"/>
    <property type="molecule type" value="Genomic_DNA"/>
</dbReference>